<evidence type="ECO:0000256" key="1">
    <source>
        <dbReference type="SAM" id="Phobius"/>
    </source>
</evidence>
<dbReference type="Gene3D" id="2.160.20.80">
    <property type="entry name" value="E3 ubiquitin-protein ligase SopA"/>
    <property type="match status" value="1"/>
</dbReference>
<dbReference type="PANTHER" id="PTHR14136:SF17">
    <property type="entry name" value="BTB_POZ DOMAIN-CONTAINING PROTEIN KCTD9"/>
    <property type="match status" value="1"/>
</dbReference>
<keyword evidence="1" id="KW-0472">Membrane</keyword>
<proteinExistence type="predicted"/>
<evidence type="ECO:0000313" key="3">
    <source>
        <dbReference type="Proteomes" id="UP000772196"/>
    </source>
</evidence>
<organism evidence="2 3">
    <name type="scientific">Streptomyces physcomitrii</name>
    <dbReference type="NCBI Taxonomy" id="2724184"/>
    <lineage>
        <taxon>Bacteria</taxon>
        <taxon>Bacillati</taxon>
        <taxon>Actinomycetota</taxon>
        <taxon>Actinomycetes</taxon>
        <taxon>Kitasatosporales</taxon>
        <taxon>Streptomycetaceae</taxon>
        <taxon>Streptomyces</taxon>
    </lineage>
</organism>
<protein>
    <submittedName>
        <fullName evidence="2">Pentapeptide repeat-containing protein</fullName>
    </submittedName>
</protein>
<dbReference type="SUPFAM" id="SSF141571">
    <property type="entry name" value="Pentapeptide repeat-like"/>
    <property type="match status" value="1"/>
</dbReference>
<name>A0ABX1H532_9ACTN</name>
<evidence type="ECO:0000313" key="2">
    <source>
        <dbReference type="EMBL" id="NKI42359.1"/>
    </source>
</evidence>
<keyword evidence="1" id="KW-1133">Transmembrane helix</keyword>
<dbReference type="Proteomes" id="UP000772196">
    <property type="component" value="Unassembled WGS sequence"/>
</dbReference>
<reference evidence="2 3" key="1">
    <citation type="submission" date="2020-04" db="EMBL/GenBank/DDBJ databases">
        <title>Phylogenetic Diversity and Antibacterial Activity against Ralstonia solanacearum of Endophytic Actinomycete Isolated from Moss.</title>
        <authorList>
            <person name="Zhuang X."/>
        </authorList>
    </citation>
    <scope>NUCLEOTIDE SEQUENCE [LARGE SCALE GENOMIC DNA]</scope>
    <source>
        <strain evidence="2 3">LD120</strain>
    </source>
</reference>
<dbReference type="EMBL" id="JAAWWP010000007">
    <property type="protein sequence ID" value="NKI42359.1"/>
    <property type="molecule type" value="Genomic_DNA"/>
</dbReference>
<comment type="caution">
    <text evidence="2">The sequence shown here is derived from an EMBL/GenBank/DDBJ whole genome shotgun (WGS) entry which is preliminary data.</text>
</comment>
<dbReference type="InterPro" id="IPR051082">
    <property type="entry name" value="Pentapeptide-BTB/POZ_domain"/>
</dbReference>
<feature type="transmembrane region" description="Helical" evidence="1">
    <location>
        <begin position="28"/>
        <end position="49"/>
    </location>
</feature>
<keyword evidence="3" id="KW-1185">Reference proteome</keyword>
<sequence>MDTGESAQSRRVSDASPRRRFGTALRGVAAVLAVLAVLAVVVVVLPVLVVERDLGGDRISAADRLGAVNNVRTTLIQAVGGAVVLFGAYATWRQLRVGQEGLNATREGHLTDRFSRAVDQLGSEKTDVRIGGLYALWRIADHSAHDRESVISIKAAFLRTHLPWPVREQDSPSAELRINSLPPLETRAPDAQVALTGLGVLCQERRSGWLNVSYTDLRRADCDGLWLHHLNFDGACLEAASIYQADLTKASLIGATMRHAELGTSVLHQSRCIDADLRGARLVRADLREADFTGADLREANLRKARSRGTTFTGADLRLADLRGTDLTGADLTGAELEGALASDATVWPTGFDPQEAGVVLDEDPGDEPSILLHAAAIARNVPPLRSA</sequence>
<keyword evidence="1" id="KW-0812">Transmembrane</keyword>
<accession>A0ABX1H532</accession>
<dbReference type="Pfam" id="PF00805">
    <property type="entry name" value="Pentapeptide"/>
    <property type="match status" value="3"/>
</dbReference>
<dbReference type="PANTHER" id="PTHR14136">
    <property type="entry name" value="BTB_POZ DOMAIN-CONTAINING PROTEIN KCTD9"/>
    <property type="match status" value="1"/>
</dbReference>
<gene>
    <name evidence="2" type="ORF">HFV08_14135</name>
</gene>
<dbReference type="InterPro" id="IPR001646">
    <property type="entry name" value="5peptide_repeat"/>
</dbReference>